<keyword evidence="8" id="KW-1185">Reference proteome</keyword>
<feature type="region of interest" description="Disordered" evidence="5">
    <location>
        <begin position="319"/>
        <end position="360"/>
    </location>
</feature>
<feature type="transmembrane region" description="Helical" evidence="6">
    <location>
        <begin position="111"/>
        <end position="129"/>
    </location>
</feature>
<evidence type="ECO:0000256" key="5">
    <source>
        <dbReference type="SAM" id="MobiDB-lite"/>
    </source>
</evidence>
<keyword evidence="2 6" id="KW-0812">Transmembrane</keyword>
<dbReference type="GeneID" id="8243287"/>
<dbReference type="EMBL" id="CP001326">
    <property type="protein sequence ID" value="ACO63258.1"/>
    <property type="molecule type" value="Genomic_DNA"/>
</dbReference>
<dbReference type="GO" id="GO:0016020">
    <property type="term" value="C:membrane"/>
    <property type="evidence" value="ECO:0007669"/>
    <property type="project" value="UniProtKB-SubCell"/>
</dbReference>
<gene>
    <name evidence="7" type="ORF">MICPUN_58315</name>
</gene>
<feature type="compositionally biased region" description="Gly residues" evidence="5">
    <location>
        <begin position="339"/>
        <end position="353"/>
    </location>
</feature>
<evidence type="ECO:0000313" key="8">
    <source>
        <dbReference type="Proteomes" id="UP000002009"/>
    </source>
</evidence>
<feature type="transmembrane region" description="Helical" evidence="6">
    <location>
        <begin position="165"/>
        <end position="186"/>
    </location>
</feature>
<feature type="transmembrane region" description="Helical" evidence="6">
    <location>
        <begin position="80"/>
        <end position="99"/>
    </location>
</feature>
<dbReference type="InterPro" id="IPR050186">
    <property type="entry name" value="TPT_transporter"/>
</dbReference>
<dbReference type="eggNOG" id="KOG1441">
    <property type="taxonomic scope" value="Eukaryota"/>
</dbReference>
<feature type="transmembrane region" description="Helical" evidence="6">
    <location>
        <begin position="16"/>
        <end position="38"/>
    </location>
</feature>
<dbReference type="KEGG" id="mis:MICPUN_58315"/>
<protein>
    <submittedName>
        <fullName evidence="7">Drug/Metabolite transporter superfamily</fullName>
    </submittedName>
</protein>
<proteinExistence type="predicted"/>
<dbReference type="InParanoid" id="C1E5H2"/>
<reference evidence="7 8" key="1">
    <citation type="journal article" date="2009" name="Science">
        <title>Green evolution and dynamic adaptations revealed by genomes of the marine picoeukaryotes Micromonas.</title>
        <authorList>
            <person name="Worden A.Z."/>
            <person name="Lee J.H."/>
            <person name="Mock T."/>
            <person name="Rouze P."/>
            <person name="Simmons M.P."/>
            <person name="Aerts A.L."/>
            <person name="Allen A.E."/>
            <person name="Cuvelier M.L."/>
            <person name="Derelle E."/>
            <person name="Everett M.V."/>
            <person name="Foulon E."/>
            <person name="Grimwood J."/>
            <person name="Gundlach H."/>
            <person name="Henrissat B."/>
            <person name="Napoli C."/>
            <person name="McDonald S.M."/>
            <person name="Parker M.S."/>
            <person name="Rombauts S."/>
            <person name="Salamov A."/>
            <person name="Von Dassow P."/>
            <person name="Badger J.H."/>
            <person name="Coutinho P.M."/>
            <person name="Demir E."/>
            <person name="Dubchak I."/>
            <person name="Gentemann C."/>
            <person name="Eikrem W."/>
            <person name="Gready J.E."/>
            <person name="John U."/>
            <person name="Lanier W."/>
            <person name="Lindquist E.A."/>
            <person name="Lucas S."/>
            <person name="Mayer K.F."/>
            <person name="Moreau H."/>
            <person name="Not F."/>
            <person name="Otillar R."/>
            <person name="Panaud O."/>
            <person name="Pangilinan J."/>
            <person name="Paulsen I."/>
            <person name="Piegu B."/>
            <person name="Poliakov A."/>
            <person name="Robbens S."/>
            <person name="Schmutz J."/>
            <person name="Toulza E."/>
            <person name="Wyss T."/>
            <person name="Zelensky A."/>
            <person name="Zhou K."/>
            <person name="Armbrust E.V."/>
            <person name="Bhattacharya D."/>
            <person name="Goodenough U.W."/>
            <person name="Van de Peer Y."/>
            <person name="Grigoriev I.V."/>
        </authorList>
    </citation>
    <scope>NUCLEOTIDE SEQUENCE [LARGE SCALE GENOMIC DNA]</scope>
    <source>
        <strain evidence="8">RCC299 / NOUM17</strain>
    </source>
</reference>
<evidence type="ECO:0000313" key="7">
    <source>
        <dbReference type="EMBL" id="ACO63258.1"/>
    </source>
</evidence>
<name>C1E5H2_MICCC</name>
<evidence type="ECO:0000256" key="4">
    <source>
        <dbReference type="ARBA" id="ARBA00023136"/>
    </source>
</evidence>
<dbReference type="PANTHER" id="PTHR11132">
    <property type="entry name" value="SOLUTE CARRIER FAMILY 35"/>
    <property type="match status" value="1"/>
</dbReference>
<evidence type="ECO:0000256" key="2">
    <source>
        <dbReference type="ARBA" id="ARBA00022692"/>
    </source>
</evidence>
<sequence>MGGVGTTAGAAPTGTAVLVMALLVTVTSSSLALTMAYLFRSGYPYQSTVLAAQQLVCTGFGVVAMQLMPEERAKLRISRSNYLTMLLPFTIVLSAKLFLQNKAVQYVSPAFYAMTGQLLPVGVTIAGFLTGSQRFKWSTVCAAAVVSVGGMLIKAGQMELSPFGFILTMSSLGLDVVRLLLMQYLLQPLKLTGIGMMLLSAPQQCILFCVNGVFTDVGAIARRMQLTEDEGGFGPEFLPIVATVCALAVGVVLFNLFFVKMTSAIISAICTPFKDLCTIIMSDLFVDPRTETPRAMAGFGLACTASFVYNVHDIYARRKEKEREEEEKKPLLEEEGRAGGRGGGDADAEGGAGDDAAGERGEGDWTYTDAYKVGFTCCGAGVVVYSAALCWQLHHL</sequence>
<dbReference type="RefSeq" id="XP_002502000.1">
    <property type="nucleotide sequence ID" value="XM_002501954.1"/>
</dbReference>
<evidence type="ECO:0000256" key="3">
    <source>
        <dbReference type="ARBA" id="ARBA00022989"/>
    </source>
</evidence>
<organism evidence="7 8">
    <name type="scientific">Micromonas commoda (strain RCC299 / NOUM17 / CCMP2709)</name>
    <name type="common">Picoplanktonic green alga</name>
    <dbReference type="NCBI Taxonomy" id="296587"/>
    <lineage>
        <taxon>Eukaryota</taxon>
        <taxon>Viridiplantae</taxon>
        <taxon>Chlorophyta</taxon>
        <taxon>Mamiellophyceae</taxon>
        <taxon>Mamiellales</taxon>
        <taxon>Mamiellaceae</taxon>
        <taxon>Micromonas</taxon>
    </lineage>
</organism>
<feature type="compositionally biased region" description="Basic and acidic residues" evidence="5">
    <location>
        <begin position="319"/>
        <end position="338"/>
    </location>
</feature>
<dbReference type="AlphaFoldDB" id="C1E5H2"/>
<evidence type="ECO:0000256" key="1">
    <source>
        <dbReference type="ARBA" id="ARBA00004141"/>
    </source>
</evidence>
<comment type="subcellular location">
    <subcellularLocation>
        <location evidence="1">Membrane</location>
        <topology evidence="1">Multi-pass membrane protein</topology>
    </subcellularLocation>
</comment>
<keyword evidence="3 6" id="KW-1133">Transmembrane helix</keyword>
<dbReference type="Proteomes" id="UP000002009">
    <property type="component" value="Chromosome 5"/>
</dbReference>
<feature type="transmembrane region" description="Helical" evidence="6">
    <location>
        <begin position="237"/>
        <end position="259"/>
    </location>
</feature>
<keyword evidence="4 6" id="KW-0472">Membrane</keyword>
<accession>C1E5H2</accession>
<evidence type="ECO:0000256" key="6">
    <source>
        <dbReference type="SAM" id="Phobius"/>
    </source>
</evidence>